<name>X1HJ12_9ZZZZ</name>
<dbReference type="EMBL" id="BARU01018482">
    <property type="protein sequence ID" value="GAH57025.1"/>
    <property type="molecule type" value="Genomic_DNA"/>
</dbReference>
<evidence type="ECO:0000313" key="1">
    <source>
        <dbReference type="EMBL" id="GAH57025.1"/>
    </source>
</evidence>
<reference evidence="1" key="1">
    <citation type="journal article" date="2014" name="Front. Microbiol.">
        <title>High frequency of phylogenetically diverse reductive dehalogenase-homologous genes in deep subseafloor sedimentary metagenomes.</title>
        <authorList>
            <person name="Kawai M."/>
            <person name="Futagami T."/>
            <person name="Toyoda A."/>
            <person name="Takaki Y."/>
            <person name="Nishi S."/>
            <person name="Hori S."/>
            <person name="Arai W."/>
            <person name="Tsubouchi T."/>
            <person name="Morono Y."/>
            <person name="Uchiyama I."/>
            <person name="Ito T."/>
            <person name="Fujiyama A."/>
            <person name="Inagaki F."/>
            <person name="Takami H."/>
        </authorList>
    </citation>
    <scope>NUCLEOTIDE SEQUENCE</scope>
    <source>
        <strain evidence="1">Expedition CK06-06</strain>
    </source>
</reference>
<feature type="non-terminal residue" evidence="1">
    <location>
        <position position="1"/>
    </location>
</feature>
<sequence>YNRQKHFGYDDRVCVSQYVGQIILVLFSG</sequence>
<organism evidence="1">
    <name type="scientific">marine sediment metagenome</name>
    <dbReference type="NCBI Taxonomy" id="412755"/>
    <lineage>
        <taxon>unclassified sequences</taxon>
        <taxon>metagenomes</taxon>
        <taxon>ecological metagenomes</taxon>
    </lineage>
</organism>
<protein>
    <submittedName>
        <fullName evidence="1">Uncharacterized protein</fullName>
    </submittedName>
</protein>
<dbReference type="AlphaFoldDB" id="X1HJ12"/>
<comment type="caution">
    <text evidence="1">The sequence shown here is derived from an EMBL/GenBank/DDBJ whole genome shotgun (WGS) entry which is preliminary data.</text>
</comment>
<proteinExistence type="predicted"/>
<accession>X1HJ12</accession>
<gene>
    <name evidence="1" type="ORF">S03H2_30552</name>
</gene>